<dbReference type="InterPro" id="IPR020845">
    <property type="entry name" value="AMP-binding_CS"/>
</dbReference>
<dbReference type="Pfam" id="PF23562">
    <property type="entry name" value="AMP-binding_C_3"/>
    <property type="match status" value="1"/>
</dbReference>
<dbReference type="RefSeq" id="WP_149484574.1">
    <property type="nucleotide sequence ID" value="NZ_CP036150.1"/>
</dbReference>
<keyword evidence="3" id="KW-1185">Reference proteome</keyword>
<sequence length="654" mass="74665">MYNSLLEIPFQTALQFPHRISHKYTDKSGTHSLTFAEFARYIRILTAGFEHFGIRKKDHVGFFMNNRYEWMATDMALMALGAVSVPRGSDTTPREVQFIYNHSDSEFIILENQKQLKDLLPIFTKEDWEKCKRIFILDCKDDQAFPDELTGKTCYYKDVLKAGESELEKEPLQIERLMKEINKDDLVTIVYTSGTTGNPKGVMLTHGNFIQNVVANTPRLEIDSSKEEKTVVMLPSWHVYERAFEYCGLSTALTLVYSSAGRFASDLIKEKPEILISVPRIWESIYQKMIRTISQMPAFKRYLIFSFIKINQMYLSSGNYMKGCYISLKKRSSFHKGAAMVFHFCRWISMTPGHLLAQVLFKPFREKVGGNLRGATSAAGSLPKYLDELFNSIGINIANAYGMTECAPGILSRTFGRNTFGTTGVPFDNTEVQIRRADGSETDIGEKGIIFARGPQVMLGYYKNPEATKAVLDDQGWMNTGDLAVRSENGEVIIVGRAKDTIVLMGGENVEPEPIEDKMKESLFIDHAVVFGQDQKQLSAIVAVNEEELMKLAQELKLQDFEVQMSGKDSIEQDHIYEVIMKEVNQLISREQGFKPFEFVTKILPVRNDFSIGKELTQTLKVKRQFIEEKYKSLLNRLNEDTDKIRKKVKKKKK</sequence>
<keyword evidence="2" id="KW-0436">Ligase</keyword>
<dbReference type="PROSITE" id="PS00018">
    <property type="entry name" value="EF_HAND_1"/>
    <property type="match status" value="1"/>
</dbReference>
<gene>
    <name evidence="2" type="ORF">EXM22_00225</name>
</gene>
<evidence type="ECO:0000313" key="2">
    <source>
        <dbReference type="EMBL" id="QEN06491.1"/>
    </source>
</evidence>
<dbReference type="SUPFAM" id="SSF56801">
    <property type="entry name" value="Acetyl-CoA synthetase-like"/>
    <property type="match status" value="1"/>
</dbReference>
<dbReference type="PROSITE" id="PS00455">
    <property type="entry name" value="AMP_BINDING"/>
    <property type="match status" value="1"/>
</dbReference>
<dbReference type="GO" id="GO:0016874">
    <property type="term" value="F:ligase activity"/>
    <property type="evidence" value="ECO:0007669"/>
    <property type="project" value="UniProtKB-KW"/>
</dbReference>
<dbReference type="AlphaFoldDB" id="A0A5C1QG56"/>
<accession>A0A5C1QG56</accession>
<dbReference type="PANTHER" id="PTHR43813">
    <property type="entry name" value="ACYL-ACTIVATING ENZYME 16, CHLOROPLASTIC-RELATED"/>
    <property type="match status" value="1"/>
</dbReference>
<organism evidence="2 3">
    <name type="scientific">Oceanispirochaeta crateris</name>
    <dbReference type="NCBI Taxonomy" id="2518645"/>
    <lineage>
        <taxon>Bacteria</taxon>
        <taxon>Pseudomonadati</taxon>
        <taxon>Spirochaetota</taxon>
        <taxon>Spirochaetia</taxon>
        <taxon>Spirochaetales</taxon>
        <taxon>Spirochaetaceae</taxon>
        <taxon>Oceanispirochaeta</taxon>
    </lineage>
</organism>
<reference evidence="2 3" key="1">
    <citation type="submission" date="2019-02" db="EMBL/GenBank/DDBJ databases">
        <title>Complete Genome Sequence and Methylome Analysis of free living Spirochaetas.</title>
        <authorList>
            <person name="Fomenkov A."/>
            <person name="Dubinina G."/>
            <person name="Leshcheva N."/>
            <person name="Mikheeva N."/>
            <person name="Grabovich M."/>
            <person name="Vincze T."/>
            <person name="Roberts R.J."/>
        </authorList>
    </citation>
    <scope>NUCLEOTIDE SEQUENCE [LARGE SCALE GENOMIC DNA]</scope>
    <source>
        <strain evidence="2 3">K2</strain>
    </source>
</reference>
<dbReference type="Proteomes" id="UP000324209">
    <property type="component" value="Chromosome"/>
</dbReference>
<dbReference type="InterPro" id="IPR042099">
    <property type="entry name" value="ANL_N_sf"/>
</dbReference>
<dbReference type="InterPro" id="IPR052987">
    <property type="entry name" value="Chloroplast_AMP-bd_Enzymes"/>
</dbReference>
<dbReference type="InterPro" id="IPR000873">
    <property type="entry name" value="AMP-dep_synth/lig_dom"/>
</dbReference>
<name>A0A5C1QG56_9SPIO</name>
<dbReference type="PANTHER" id="PTHR43813:SF1">
    <property type="entry name" value="ACYL-ACTIVATING ENZYME 16, CHLOROPLASTIC-RELATED"/>
    <property type="match status" value="1"/>
</dbReference>
<dbReference type="Pfam" id="PF00501">
    <property type="entry name" value="AMP-binding"/>
    <property type="match status" value="1"/>
</dbReference>
<evidence type="ECO:0000313" key="3">
    <source>
        <dbReference type="Proteomes" id="UP000324209"/>
    </source>
</evidence>
<protein>
    <submittedName>
        <fullName evidence="2">Long-chain fatty acid--CoA ligase</fullName>
    </submittedName>
</protein>
<dbReference type="Gene3D" id="3.40.50.12780">
    <property type="entry name" value="N-terminal domain of ligase-like"/>
    <property type="match status" value="2"/>
</dbReference>
<dbReference type="InterPro" id="IPR018247">
    <property type="entry name" value="EF_Hand_1_Ca_BS"/>
</dbReference>
<dbReference type="KEGG" id="ock:EXM22_00225"/>
<proteinExistence type="predicted"/>
<feature type="domain" description="AMP-dependent synthetase/ligase" evidence="1">
    <location>
        <begin position="12"/>
        <end position="462"/>
    </location>
</feature>
<evidence type="ECO:0000259" key="1">
    <source>
        <dbReference type="Pfam" id="PF00501"/>
    </source>
</evidence>
<dbReference type="EMBL" id="CP036150">
    <property type="protein sequence ID" value="QEN06491.1"/>
    <property type="molecule type" value="Genomic_DNA"/>
</dbReference>
<dbReference type="OrthoDB" id="311554at2"/>